<keyword evidence="3" id="KW-1185">Reference proteome</keyword>
<dbReference type="RefSeq" id="WP_210510794.1">
    <property type="nucleotide sequence ID" value="NZ_JAFIDN010000003.1"/>
</dbReference>
<feature type="transmembrane region" description="Helical" evidence="1">
    <location>
        <begin position="71"/>
        <end position="90"/>
    </location>
</feature>
<comment type="caution">
    <text evidence="2">The sequence shown here is derived from an EMBL/GenBank/DDBJ whole genome shotgun (WGS) entry which is preliminary data.</text>
</comment>
<feature type="transmembrane region" description="Helical" evidence="1">
    <location>
        <begin position="153"/>
        <end position="173"/>
    </location>
</feature>
<feature type="transmembrane region" description="Helical" evidence="1">
    <location>
        <begin position="97"/>
        <end position="114"/>
    </location>
</feature>
<feature type="transmembrane region" description="Helical" evidence="1">
    <location>
        <begin position="12"/>
        <end position="33"/>
    </location>
</feature>
<reference evidence="2" key="1">
    <citation type="submission" date="2021-02" db="EMBL/GenBank/DDBJ databases">
        <title>Natronogracilivirga saccharolytica gen. nov. sp. nov. a new anaerobic, haloalkiliphilic carbohydrate-fermenting bacterium from soda lake and proposing of Cyclonatronumiaceae fam. nov. in the phylum Balneolaeota.</title>
        <authorList>
            <person name="Zhilina T.N."/>
            <person name="Sorokin D.Y."/>
            <person name="Zavarzina D.G."/>
            <person name="Toshchakov S.V."/>
            <person name="Kublanov I.V."/>
        </authorList>
    </citation>
    <scope>NUCLEOTIDE SEQUENCE</scope>
    <source>
        <strain evidence="2">Z-1702</strain>
    </source>
</reference>
<evidence type="ECO:0000313" key="2">
    <source>
        <dbReference type="EMBL" id="MBP3191897.1"/>
    </source>
</evidence>
<feature type="transmembrane region" description="Helical" evidence="1">
    <location>
        <begin position="253"/>
        <end position="271"/>
    </location>
</feature>
<protein>
    <submittedName>
        <fullName evidence="2">Uncharacterized protein</fullName>
    </submittedName>
</protein>
<evidence type="ECO:0000313" key="3">
    <source>
        <dbReference type="Proteomes" id="UP000673975"/>
    </source>
</evidence>
<accession>A0A8J7UUU6</accession>
<feature type="transmembrane region" description="Helical" evidence="1">
    <location>
        <begin position="182"/>
        <end position="203"/>
    </location>
</feature>
<keyword evidence="1" id="KW-0812">Transmembrane</keyword>
<dbReference type="Proteomes" id="UP000673975">
    <property type="component" value="Unassembled WGS sequence"/>
</dbReference>
<name>A0A8J7UUU6_9BACT</name>
<sequence>MKKSYVDIWIRWLPLAILLFSSFYLIIVFYLSWQIDFRQAYVRGVSEWTNQFPVSIFWLHINREGFLTENLQWLFLWLTFFIGIICYSRLHKTYQINLKYGVLLFTIGVFLMILEDMFNIRHILANKIIAINTEGHALSIEVSNSIIRTLVEVSFYSIIGAIMLLAFIKLFFLSRLSTKTKYYLFSGYGFYAIASIASATRHIGDWYVVTGKYILDKLLVNNVAAYNPDSIMFSIHPLSYYFMDHLVEESFELMGSTLLLGAIIYILITVIDGPS</sequence>
<proteinExistence type="predicted"/>
<dbReference type="AlphaFoldDB" id="A0A8J7UUU6"/>
<gene>
    <name evidence="2" type="ORF">NATSA_04380</name>
</gene>
<dbReference type="EMBL" id="JAFIDN010000003">
    <property type="protein sequence ID" value="MBP3191897.1"/>
    <property type="molecule type" value="Genomic_DNA"/>
</dbReference>
<organism evidence="2 3">
    <name type="scientific">Natronogracilivirga saccharolytica</name>
    <dbReference type="NCBI Taxonomy" id="2812953"/>
    <lineage>
        <taxon>Bacteria</taxon>
        <taxon>Pseudomonadati</taxon>
        <taxon>Balneolota</taxon>
        <taxon>Balneolia</taxon>
        <taxon>Balneolales</taxon>
        <taxon>Cyclonatronaceae</taxon>
        <taxon>Natronogracilivirga</taxon>
    </lineage>
</organism>
<evidence type="ECO:0000256" key="1">
    <source>
        <dbReference type="SAM" id="Phobius"/>
    </source>
</evidence>
<keyword evidence="1" id="KW-1133">Transmembrane helix</keyword>
<keyword evidence="1" id="KW-0472">Membrane</keyword>